<evidence type="ECO:0000313" key="3">
    <source>
        <dbReference type="Proteomes" id="UP000078559"/>
    </source>
</evidence>
<organism evidence="2 3">
    <name type="scientific">Cytospora mali</name>
    <name type="common">Apple Valsa canker fungus</name>
    <name type="synonym">Valsa mali</name>
    <dbReference type="NCBI Taxonomy" id="578113"/>
    <lineage>
        <taxon>Eukaryota</taxon>
        <taxon>Fungi</taxon>
        <taxon>Dikarya</taxon>
        <taxon>Ascomycota</taxon>
        <taxon>Pezizomycotina</taxon>
        <taxon>Sordariomycetes</taxon>
        <taxon>Sordariomycetidae</taxon>
        <taxon>Diaporthales</taxon>
        <taxon>Cytosporaceae</taxon>
        <taxon>Cytospora</taxon>
    </lineage>
</organism>
<keyword evidence="1" id="KW-0472">Membrane</keyword>
<sequence length="232" mass="25999">MMPQSRHIKHAVYLHPPEHAKASRTASPEPIASASTITVDYARISNLTGPGFSFKNWNKTAKITMQETMKLYLLFTFVTFLSASLGAHQERPRQDDSGIGPFGPFIWSVLNFNGGCMSDGCMMEFNMTNGETDTEPGVTAHCKVNGDDIFWQKCSELPDNTEMANGSVWALPSISDDYYVISIQHRFVNYSLTPYRHWNITGNISMNFENTRLPENLTVKALSVSEAWSWGS</sequence>
<feature type="transmembrane region" description="Helical" evidence="1">
    <location>
        <begin position="71"/>
        <end position="88"/>
    </location>
</feature>
<reference evidence="2" key="1">
    <citation type="submission" date="2014-12" db="EMBL/GenBank/DDBJ databases">
        <title>Genome Sequence of Valsa Canker Pathogens Uncovers a Specific Adaption of Colonization on Woody Bark.</title>
        <authorList>
            <person name="Yin Z."/>
            <person name="Liu H."/>
            <person name="Gao X."/>
            <person name="Li Z."/>
            <person name="Song N."/>
            <person name="Ke X."/>
            <person name="Dai Q."/>
            <person name="Wu Y."/>
            <person name="Sun Y."/>
            <person name="Xu J.-R."/>
            <person name="Kang Z.K."/>
            <person name="Wang L."/>
            <person name="Huang L."/>
        </authorList>
    </citation>
    <scope>NUCLEOTIDE SEQUENCE [LARGE SCALE GENOMIC DNA]</scope>
    <source>
        <strain evidence="2">03-8</strain>
    </source>
</reference>
<keyword evidence="1" id="KW-1133">Transmembrane helix</keyword>
<dbReference type="Proteomes" id="UP000078559">
    <property type="component" value="Chromosome 4"/>
</dbReference>
<name>A0A194VWL4_CYTMA</name>
<gene>
    <name evidence="2" type="ORF">VM1G_03869</name>
</gene>
<accession>A0A194VWL4</accession>
<dbReference type="OrthoDB" id="5235397at2759"/>
<keyword evidence="1" id="KW-0812">Transmembrane</keyword>
<proteinExistence type="predicted"/>
<protein>
    <submittedName>
        <fullName evidence="2">Uncharacterized protein</fullName>
    </submittedName>
</protein>
<dbReference type="AlphaFoldDB" id="A0A194VWL4"/>
<keyword evidence="3" id="KW-1185">Reference proteome</keyword>
<evidence type="ECO:0000256" key="1">
    <source>
        <dbReference type="SAM" id="Phobius"/>
    </source>
</evidence>
<evidence type="ECO:0000313" key="2">
    <source>
        <dbReference type="EMBL" id="KUI68621.1"/>
    </source>
</evidence>
<dbReference type="EMBL" id="CM003101">
    <property type="protein sequence ID" value="KUI68621.1"/>
    <property type="molecule type" value="Genomic_DNA"/>
</dbReference>